<dbReference type="Proteomes" id="UP001243375">
    <property type="component" value="Unassembled WGS sequence"/>
</dbReference>
<evidence type="ECO:0000313" key="2">
    <source>
        <dbReference type="Proteomes" id="UP001243375"/>
    </source>
</evidence>
<gene>
    <name evidence="1" type="ORF">QFC22_005702</name>
</gene>
<sequence length="358" mass="38417">MEKFSKWRVSTASSPFDPSTTDHIGPQDAGTGIQPFLPPVPAGGKGGPQWAVYNAAATLSAVSRSAALLFLAVAYMVAVQLPKTLLQKVDAQPKQGDLVVCNWTGVVDVLYLAFRFNPTFLLPIHELLPASSATGSGTATPTSNSNLPSISQSAQAKFIGYTPVSLLTILRNTGHTPSAFRSLVTTPQSESVVDLRKVFPSLESVRKVVPGPVVVFPEGTTSNGRALLRFADGVLGDVKSVPTSTAFIIFSDGHPLDSTALLLIWDRAKSASAPLWRSIENIDTAKDEREDLTPPQCTIKRRFPAFGNPRTLLLFLWIRKNQAIAILVDRRGKRTGGMLQDVVVAAWEGEECRVGVGG</sequence>
<organism evidence="1 2">
    <name type="scientific">Naganishia vaughanmartiniae</name>
    <dbReference type="NCBI Taxonomy" id="1424756"/>
    <lineage>
        <taxon>Eukaryota</taxon>
        <taxon>Fungi</taxon>
        <taxon>Dikarya</taxon>
        <taxon>Basidiomycota</taxon>
        <taxon>Agaricomycotina</taxon>
        <taxon>Tremellomycetes</taxon>
        <taxon>Filobasidiales</taxon>
        <taxon>Filobasidiaceae</taxon>
        <taxon>Naganishia</taxon>
    </lineage>
</organism>
<dbReference type="EMBL" id="JASBWU010000019">
    <property type="protein sequence ID" value="KAJ9114250.1"/>
    <property type="molecule type" value="Genomic_DNA"/>
</dbReference>
<protein>
    <submittedName>
        <fullName evidence="1">Uncharacterized protein</fullName>
    </submittedName>
</protein>
<comment type="caution">
    <text evidence="1">The sequence shown here is derived from an EMBL/GenBank/DDBJ whole genome shotgun (WGS) entry which is preliminary data.</text>
</comment>
<keyword evidence="2" id="KW-1185">Reference proteome</keyword>
<name>A0ACC2WR53_9TREE</name>
<accession>A0ACC2WR53</accession>
<evidence type="ECO:0000313" key="1">
    <source>
        <dbReference type="EMBL" id="KAJ9114250.1"/>
    </source>
</evidence>
<reference evidence="1" key="1">
    <citation type="submission" date="2023-04" db="EMBL/GenBank/DDBJ databases">
        <title>Draft Genome sequencing of Naganishia species isolated from polar environments using Oxford Nanopore Technology.</title>
        <authorList>
            <person name="Leo P."/>
            <person name="Venkateswaran K."/>
        </authorList>
    </citation>
    <scope>NUCLEOTIDE SEQUENCE</scope>
    <source>
        <strain evidence="1">MNA-CCFEE 5425</strain>
    </source>
</reference>
<proteinExistence type="predicted"/>